<keyword evidence="2" id="KW-0677">Repeat</keyword>
<organism evidence="6 7">
    <name type="scientific">Apatococcus fuscideae</name>
    <dbReference type="NCBI Taxonomy" id="2026836"/>
    <lineage>
        <taxon>Eukaryota</taxon>
        <taxon>Viridiplantae</taxon>
        <taxon>Chlorophyta</taxon>
        <taxon>core chlorophytes</taxon>
        <taxon>Trebouxiophyceae</taxon>
        <taxon>Chlorellales</taxon>
        <taxon>Chlorellaceae</taxon>
        <taxon>Apatococcus</taxon>
    </lineage>
</organism>
<keyword evidence="1 3" id="KW-0853">WD repeat</keyword>
<accession>A0AAW1T9J9</accession>
<protein>
    <recommendedName>
        <fullName evidence="5">CFA20 domain-containing protein</fullName>
    </recommendedName>
</protein>
<dbReference type="Pfam" id="PF00400">
    <property type="entry name" value="WD40"/>
    <property type="match status" value="1"/>
</dbReference>
<keyword evidence="7" id="KW-1185">Reference proteome</keyword>
<evidence type="ECO:0000259" key="5">
    <source>
        <dbReference type="Pfam" id="PF05018"/>
    </source>
</evidence>
<dbReference type="Proteomes" id="UP001485043">
    <property type="component" value="Unassembled WGS sequence"/>
</dbReference>
<comment type="caution">
    <text evidence="6">The sequence shown here is derived from an EMBL/GenBank/DDBJ whole genome shotgun (WGS) entry which is preliminary data.</text>
</comment>
<dbReference type="InterPro" id="IPR050630">
    <property type="entry name" value="WD_repeat_EMAP"/>
</dbReference>
<feature type="repeat" description="WD" evidence="3">
    <location>
        <begin position="1242"/>
        <end position="1280"/>
    </location>
</feature>
<dbReference type="Gene3D" id="2.130.10.10">
    <property type="entry name" value="YVTN repeat-like/Quinoprotein amine dehydrogenase"/>
    <property type="match status" value="4"/>
</dbReference>
<feature type="region of interest" description="Disordered" evidence="4">
    <location>
        <begin position="224"/>
        <end position="286"/>
    </location>
</feature>
<name>A0AAW1T9J9_9CHLO</name>
<feature type="domain" description="CFA20" evidence="5">
    <location>
        <begin position="20"/>
        <end position="202"/>
    </location>
</feature>
<dbReference type="InterPro" id="IPR015943">
    <property type="entry name" value="WD40/YVTN_repeat-like_dom_sf"/>
</dbReference>
<dbReference type="SUPFAM" id="SSF50978">
    <property type="entry name" value="WD40 repeat-like"/>
    <property type="match status" value="2"/>
</dbReference>
<feature type="repeat" description="WD" evidence="3">
    <location>
        <begin position="772"/>
        <end position="813"/>
    </location>
</feature>
<dbReference type="PANTHER" id="PTHR13720">
    <property type="entry name" value="WD-40 REPEAT PROTEIN"/>
    <property type="match status" value="1"/>
</dbReference>
<dbReference type="PROSITE" id="PS50082">
    <property type="entry name" value="WD_REPEATS_2"/>
    <property type="match status" value="2"/>
</dbReference>
<evidence type="ECO:0000256" key="2">
    <source>
        <dbReference type="ARBA" id="ARBA00022737"/>
    </source>
</evidence>
<dbReference type="Pfam" id="PF05018">
    <property type="entry name" value="CFA20_dom"/>
    <property type="match status" value="1"/>
</dbReference>
<dbReference type="InterPro" id="IPR001680">
    <property type="entry name" value="WD40_rpt"/>
</dbReference>
<dbReference type="InterPro" id="IPR007714">
    <property type="entry name" value="CFA20_dom"/>
</dbReference>
<evidence type="ECO:0000313" key="7">
    <source>
        <dbReference type="Proteomes" id="UP001485043"/>
    </source>
</evidence>
<reference evidence="6 7" key="1">
    <citation type="journal article" date="2024" name="Nat. Commun.">
        <title>Phylogenomics reveals the evolutionary origins of lichenization in chlorophyte algae.</title>
        <authorList>
            <person name="Puginier C."/>
            <person name="Libourel C."/>
            <person name="Otte J."/>
            <person name="Skaloud P."/>
            <person name="Haon M."/>
            <person name="Grisel S."/>
            <person name="Petersen M."/>
            <person name="Berrin J.G."/>
            <person name="Delaux P.M."/>
            <person name="Dal Grande F."/>
            <person name="Keller J."/>
        </authorList>
    </citation>
    <scope>NUCLEOTIDE SEQUENCE [LARGE SCALE GENOMIC DNA]</scope>
    <source>
        <strain evidence="6 7">SAG 2523</strain>
    </source>
</reference>
<dbReference type="SUPFAM" id="SSF63829">
    <property type="entry name" value="Calcium-dependent phosphotriesterase"/>
    <property type="match status" value="1"/>
</dbReference>
<gene>
    <name evidence="6" type="ORF">WJX84_003773</name>
</gene>
<dbReference type="SMART" id="SM00320">
    <property type="entry name" value="WD40"/>
    <property type="match status" value="12"/>
</dbReference>
<evidence type="ECO:0000256" key="4">
    <source>
        <dbReference type="SAM" id="MobiDB-lite"/>
    </source>
</evidence>
<proteinExistence type="predicted"/>
<dbReference type="PANTHER" id="PTHR13720:SF24">
    <property type="entry name" value="WD REPEAT-CONTAINING PROTEIN 90"/>
    <property type="match status" value="1"/>
</dbReference>
<evidence type="ECO:0000256" key="3">
    <source>
        <dbReference type="PROSITE-ProRule" id="PRU00221"/>
    </source>
</evidence>
<evidence type="ECO:0000256" key="1">
    <source>
        <dbReference type="ARBA" id="ARBA00022574"/>
    </source>
</evidence>
<dbReference type="EMBL" id="JALJOV010000162">
    <property type="protein sequence ID" value="KAK9866441.1"/>
    <property type="molecule type" value="Genomic_DNA"/>
</dbReference>
<dbReference type="InterPro" id="IPR036322">
    <property type="entry name" value="WD40_repeat_dom_sf"/>
</dbReference>
<dbReference type="PROSITE" id="PS50294">
    <property type="entry name" value="WD_REPEATS_REGION"/>
    <property type="match status" value="1"/>
</dbReference>
<evidence type="ECO:0000313" key="6">
    <source>
        <dbReference type="EMBL" id="KAK9866441.1"/>
    </source>
</evidence>
<sequence length="1544" mass="161522">MGRIRVEQENQEARPAAAPTQWQHPFVDAFKLCKVERFPQGDFHHSGKITPCIDRAIGKPVLQIGGSIPAVNYIQLPSLRSNSLGLTGQYVYCQVLLDPIHPFVIHVDAAVQHAAPIRISVSNLFQTDTKKLKQGSIQVAFAPNERGWMLLGLDLPSLLAAAGRTGFQEVRGLQLCATLSVRTVFTSDLAYSKEALPKAMQIPGEKGQAIQLLWLPRPPLALLQPQNPQSAPEVPAAGSKADHARPWLASAGGKTRRGKAPPSSRWPEAAQSGDEPPSKPDPPPEAFLELERIHGFTGECPQVLLWPCASPDIIFACGTTIIAMNDEGKQRYLLGHTSPVCSLAACPAAALLASAEDGRPALIRLWHLISASCLCVLNGHVGGSKVDIAADGRMLAAVGLDGQCRQTIIVWDISGAPAGKPAFVVARHTTDYHASCIRFCPFEPGRLVTCGRSSIRIYRLKDGVLRGISIQLGVMDACKAGQGTNIFTDIAFERGQGLLQLQDRHFYVSSAAGSVCQVNYGRRTLERIYQLHTGAINQLALHEGFCVTASDDRFLRIWPLDFSDFLLEAEHEAPVTSIGVSEDGLQIVLGTEAGSIGKLALLTQAYTPLLTSHTDTVHAVAAHPSRPNHFCTAAADSSPNGQRLFSLGEDGCLCVYSTLRGYAPVQYLAPAWALESQPEASPLARSSACMCIQPNAGHLILARAPVKAGRQDISVEVLGGEPLEVKASLPAPATAVVAAACSPCGQHLWCITLDRSLLCISLQDGRTLQEVPSCHRLAATSLAISAQGHLLASGGADGLVKLWPIPQSSDSKPAGTRDALLDPTACQSFLAHPDAITCVCFVGEDRLVSTSAGDAVGVWRITAHAHGACQAGIIPPGQEPSLFSTSAAGGLPDTPPIAQLHRLHEPESSGHPGDGQKRAPILQSVSGCPSAAVQQSGYPAYAVQDAAQQSGCDAAATARATPARGTSTTDVGIQLWSAASGHHLRSMHVQHCHGIQDLLFSPTSIWLLSISQDPAGSGSEEGSSSRGGCSVIVWDVATGHAAAQGSTAGAITAACWHPGSQLPHFLTASQEELLLWQLGPAELTAQPVHLDASGVATSITALQCPALGEAWALTAAGELWKLLGLPSLLAPQHPAASAAPLVRCSVQRCCLGIQGTASHLAMVNGNFIAAGSAGCISLITPSLGPSPEAADVWEVGMVAELDGPVTSLQGGITRTEAILGTSSGTLWYVDLQVGSPQKAPLLAGHSAAITSIAAAPREAEGGRAPRVASTAEDGLLRVWSCPTTANHPSQAGLVAELQAGTAACTAACFSSHPGQALVVGAFTDGRLRSFALPGGRLIATAAVAQDALCGAVPCPFSAHVLTLARSGEVLLCNAATGNLVQSWTHLCSVMTAPWRSGADPAAAPHTDCNLLSTYFVPQALGGRQEASVGQLVTCAFTSKAVLFSSPLQEGITEFDTACGQMLRRVAIPAAASAIAVCPGGKFAVVASHQDSEGRAALQLLNLHTWALEPVQGLDDNKKTVAARFYGQKDFVASAGSQLLWFSIC</sequence>